<reference evidence="1" key="1">
    <citation type="submission" date="2024-12" db="EMBL/GenBank/DDBJ databases">
        <title>Comparative genomics and development of molecular markers within Purpureocillium lilacinum and among Purpureocillium species.</title>
        <authorList>
            <person name="Yeh Z.-Y."/>
            <person name="Ni N.-T."/>
            <person name="Lo P.-H."/>
            <person name="Mushyakhwo K."/>
            <person name="Lin C.-F."/>
            <person name="Nai Y.-S."/>
        </authorList>
    </citation>
    <scope>NUCLEOTIDE SEQUENCE</scope>
    <source>
        <strain evidence="1">NCHU-NPUST-175</strain>
    </source>
</reference>
<dbReference type="EMBL" id="JBGNUJ010000012">
    <property type="protein sequence ID" value="KAL3952994.1"/>
    <property type="molecule type" value="Genomic_DNA"/>
</dbReference>
<accession>A0ACC4DBM0</accession>
<dbReference type="Proteomes" id="UP001638806">
    <property type="component" value="Unassembled WGS sequence"/>
</dbReference>
<proteinExistence type="predicted"/>
<evidence type="ECO:0000313" key="1">
    <source>
        <dbReference type="EMBL" id="KAL3952994.1"/>
    </source>
</evidence>
<name>A0ACC4DBM0_PURLI</name>
<keyword evidence="2" id="KW-1185">Reference proteome</keyword>
<organism evidence="1 2">
    <name type="scientific">Purpureocillium lilacinum</name>
    <name type="common">Paecilomyces lilacinus</name>
    <dbReference type="NCBI Taxonomy" id="33203"/>
    <lineage>
        <taxon>Eukaryota</taxon>
        <taxon>Fungi</taxon>
        <taxon>Dikarya</taxon>
        <taxon>Ascomycota</taxon>
        <taxon>Pezizomycotina</taxon>
        <taxon>Sordariomycetes</taxon>
        <taxon>Hypocreomycetidae</taxon>
        <taxon>Hypocreales</taxon>
        <taxon>Ophiocordycipitaceae</taxon>
        <taxon>Purpureocillium</taxon>
    </lineage>
</organism>
<sequence>MPVHHAAETNSTLAEALPSRAARDGAHSTTGPCRRSTRARSSAYSSSLHRSLAEVLTPPASRPLRTRLLHAKNRRAQAEPRPAGNREARQPSRLSAALTTELHGATSACHQLRRARTGIQSGGTQAVKLWLPIPIPQRTELGRRSPTQPAQKTPLLCKPLGLEPLPPGQVPQRVPNGTLSSRLAQRLGCKTPSPP</sequence>
<protein>
    <submittedName>
        <fullName evidence="1">Uncharacterized protein</fullName>
    </submittedName>
</protein>
<gene>
    <name evidence="1" type="ORF">ACCO45_012937</name>
</gene>
<comment type="caution">
    <text evidence="1">The sequence shown here is derived from an EMBL/GenBank/DDBJ whole genome shotgun (WGS) entry which is preliminary data.</text>
</comment>
<evidence type="ECO:0000313" key="2">
    <source>
        <dbReference type="Proteomes" id="UP001638806"/>
    </source>
</evidence>